<feature type="non-terminal residue" evidence="1">
    <location>
        <position position="1"/>
    </location>
</feature>
<name>X0Y6I4_9ZZZZ</name>
<protein>
    <submittedName>
        <fullName evidence="1">Uncharacterized protein</fullName>
    </submittedName>
</protein>
<sequence>KPLVASAKDGTDRRLTDKEIRHILHIRNATYGEGETFYILSDMIKMPEGLYWVIFCGWWDILEKLEKILEEEYKNYVYLVSH</sequence>
<comment type="caution">
    <text evidence="1">The sequence shown here is derived from an EMBL/GenBank/DDBJ whole genome shotgun (WGS) entry which is preliminary data.</text>
</comment>
<gene>
    <name evidence="1" type="ORF">S01H1_61234</name>
</gene>
<reference evidence="1" key="1">
    <citation type="journal article" date="2014" name="Front. Microbiol.">
        <title>High frequency of phylogenetically diverse reductive dehalogenase-homologous genes in deep subseafloor sedimentary metagenomes.</title>
        <authorList>
            <person name="Kawai M."/>
            <person name="Futagami T."/>
            <person name="Toyoda A."/>
            <person name="Takaki Y."/>
            <person name="Nishi S."/>
            <person name="Hori S."/>
            <person name="Arai W."/>
            <person name="Tsubouchi T."/>
            <person name="Morono Y."/>
            <person name="Uchiyama I."/>
            <person name="Ito T."/>
            <person name="Fujiyama A."/>
            <person name="Inagaki F."/>
            <person name="Takami H."/>
        </authorList>
    </citation>
    <scope>NUCLEOTIDE SEQUENCE</scope>
    <source>
        <strain evidence="1">Expedition CK06-06</strain>
    </source>
</reference>
<organism evidence="1">
    <name type="scientific">marine sediment metagenome</name>
    <dbReference type="NCBI Taxonomy" id="412755"/>
    <lineage>
        <taxon>unclassified sequences</taxon>
        <taxon>metagenomes</taxon>
        <taxon>ecological metagenomes</taxon>
    </lineage>
</organism>
<proteinExistence type="predicted"/>
<accession>X0Y6I4</accession>
<evidence type="ECO:0000313" key="1">
    <source>
        <dbReference type="EMBL" id="GAG32461.1"/>
    </source>
</evidence>
<dbReference type="EMBL" id="BARS01040140">
    <property type="protein sequence ID" value="GAG32461.1"/>
    <property type="molecule type" value="Genomic_DNA"/>
</dbReference>
<dbReference type="AlphaFoldDB" id="X0Y6I4"/>